<sequence>MRLGLDSSSPIQAPQASTSLQFHEGLSSSSRMIPIDVNSDSSEDPEPLATYQHSALTSSDSELSVSSHPSSTSATSINLKRSLSMTIRQSVRENQLKDDEEFPSSYVTRLDERRNFLYNVNDRSKPKQQISGNSFSSISKCSTQVLDEPFEIISAARTDICGQKFDRCELEFIEDRVELTIWKHNKAHWQGQIKYAHMDRFCFSRGNNPPYILLLELNNLRNGSDFATFYDSIFAKVCEEEEAREQASPKLYGIVFFFDEEIDYMRCQSMGDNNPRLEHLFQQQLPESEAQKYLRSDASSRSRNRIGPINSNFGSAVGRGMASIVGNRARTALNSVSLFFRPTSRPSILETSPIWDSNHNAQRRALNLTLKRDEEVATDLSKDIASMLNNGDKTLIDTANHNGKQNRGLDGVTRNETLVTQQNTEIEEKHMRLAFVDDVSLQHDGYFRDIVENRKSVAASQCVDEQLKRRKLNGRRNEVLLTYPYDGLDVTGRISVTLGDVDRLVPGEYLNDNIIDFYLRFLWRHLASWQQQQTYFFTTHFFTQLNNTKGAFDSTRVDSNERFARVARWTQKETNLFDKRFLFIPINDSFHWSIAVFCNPGSAVIKKHRRIINRHVMTTACNPYEREFVNLADGDGGSDGIEENAMSAPENDVLGKNCEEEELQASKDDRLANPPCLLFLDSLRCHRKKKFTEMLRDYFECEWKARYASSAGIVSGSYDGFVEDESIVSVFDSGSIILCEPNIPLQRNSSDCGVFLLMYAALIVHNFPTGVTRKDLENNLAPTLTSDMFQDEHIEEFREYLQQLLFCLQFLEKHGLSEDQVKDEGLEFFTID</sequence>
<keyword evidence="3" id="KW-0378">Hydrolase</keyword>
<name>A0A0P1AXE2_PLAHL</name>
<dbReference type="OMA" id="DEEIDYM"/>
<dbReference type="PROSITE" id="PS50600">
    <property type="entry name" value="ULP_PROTEASE"/>
    <property type="match status" value="1"/>
</dbReference>
<dbReference type="PANTHER" id="PTHR47764:SF2">
    <property type="entry name" value="UBIQUITIN-LIKE PROTEASE FAMILY PROFILE DOMAIN-CONTAINING PROTEIN"/>
    <property type="match status" value="1"/>
</dbReference>
<keyword evidence="7" id="KW-1185">Reference proteome</keyword>
<dbReference type="GeneID" id="36397210"/>
<reference evidence="7" key="1">
    <citation type="submission" date="2014-09" db="EMBL/GenBank/DDBJ databases">
        <authorList>
            <person name="Sharma Rahul"/>
            <person name="Thines Marco"/>
        </authorList>
    </citation>
    <scope>NUCLEOTIDE SEQUENCE [LARGE SCALE GENOMIC DNA]</scope>
</reference>
<dbReference type="OrthoDB" id="442460at2759"/>
<dbReference type="InterPro" id="IPR038765">
    <property type="entry name" value="Papain-like_cys_pep_sf"/>
</dbReference>
<accession>A0A0P1AXE2</accession>
<dbReference type="AlphaFoldDB" id="A0A0P1AXE2"/>
<dbReference type="GO" id="GO:0006508">
    <property type="term" value="P:proteolysis"/>
    <property type="evidence" value="ECO:0007669"/>
    <property type="project" value="UniProtKB-KW"/>
</dbReference>
<dbReference type="RefSeq" id="XP_024582251.1">
    <property type="nucleotide sequence ID" value="XM_024716676.1"/>
</dbReference>
<feature type="domain" description="Ubiquitin-like protease family profile" evidence="5">
    <location>
        <begin position="494"/>
        <end position="763"/>
    </location>
</feature>
<proteinExistence type="inferred from homology"/>
<dbReference type="GO" id="GO:0008234">
    <property type="term" value="F:cysteine-type peptidase activity"/>
    <property type="evidence" value="ECO:0007669"/>
    <property type="project" value="InterPro"/>
</dbReference>
<comment type="similarity">
    <text evidence="1">Belongs to the peptidase C48 family.</text>
</comment>
<dbReference type="Proteomes" id="UP000054928">
    <property type="component" value="Unassembled WGS sequence"/>
</dbReference>
<evidence type="ECO:0000256" key="1">
    <source>
        <dbReference type="ARBA" id="ARBA00005234"/>
    </source>
</evidence>
<keyword evidence="2 6" id="KW-0645">Protease</keyword>
<evidence type="ECO:0000256" key="3">
    <source>
        <dbReference type="ARBA" id="ARBA00022801"/>
    </source>
</evidence>
<dbReference type="EMBL" id="CCYD01001774">
    <property type="protein sequence ID" value="CEG45882.1"/>
    <property type="molecule type" value="Genomic_DNA"/>
</dbReference>
<feature type="region of interest" description="Disordered" evidence="4">
    <location>
        <begin position="1"/>
        <end position="77"/>
    </location>
</feature>
<dbReference type="Gene3D" id="3.40.395.10">
    <property type="entry name" value="Adenoviral Proteinase, Chain A"/>
    <property type="match status" value="1"/>
</dbReference>
<dbReference type="STRING" id="4781.A0A0P1AXE2"/>
<evidence type="ECO:0000256" key="2">
    <source>
        <dbReference type="ARBA" id="ARBA00022670"/>
    </source>
</evidence>
<evidence type="ECO:0000313" key="6">
    <source>
        <dbReference type="EMBL" id="CEG45882.1"/>
    </source>
</evidence>
<organism evidence="6 7">
    <name type="scientific">Plasmopara halstedii</name>
    <name type="common">Downy mildew of sunflower</name>
    <dbReference type="NCBI Taxonomy" id="4781"/>
    <lineage>
        <taxon>Eukaryota</taxon>
        <taxon>Sar</taxon>
        <taxon>Stramenopiles</taxon>
        <taxon>Oomycota</taxon>
        <taxon>Peronosporomycetes</taxon>
        <taxon>Peronosporales</taxon>
        <taxon>Peronosporaceae</taxon>
        <taxon>Plasmopara</taxon>
    </lineage>
</organism>
<evidence type="ECO:0000313" key="7">
    <source>
        <dbReference type="Proteomes" id="UP000054928"/>
    </source>
</evidence>
<dbReference type="InterPro" id="IPR003653">
    <property type="entry name" value="Peptidase_C48_C"/>
</dbReference>
<feature type="compositionally biased region" description="Polar residues" evidence="4">
    <location>
        <begin position="1"/>
        <end position="31"/>
    </location>
</feature>
<feature type="compositionally biased region" description="Low complexity" evidence="4">
    <location>
        <begin position="53"/>
        <end position="76"/>
    </location>
</feature>
<evidence type="ECO:0000256" key="4">
    <source>
        <dbReference type="SAM" id="MobiDB-lite"/>
    </source>
</evidence>
<protein>
    <submittedName>
        <fullName evidence="6">Protease, Ulp1 family</fullName>
    </submittedName>
</protein>
<evidence type="ECO:0000259" key="5">
    <source>
        <dbReference type="PROSITE" id="PS50600"/>
    </source>
</evidence>
<dbReference type="PANTHER" id="PTHR47764">
    <property type="entry name" value="UBIQUITIN-LIKE-SPECIFIC PROTEASE 2B-RELATED"/>
    <property type="match status" value="1"/>
</dbReference>
<dbReference type="SUPFAM" id="SSF54001">
    <property type="entry name" value="Cysteine proteinases"/>
    <property type="match status" value="1"/>
</dbReference>
<dbReference type="Pfam" id="PF02902">
    <property type="entry name" value="Peptidase_C48"/>
    <property type="match status" value="1"/>
</dbReference>